<proteinExistence type="predicted"/>
<evidence type="ECO:0000313" key="1">
    <source>
        <dbReference type="EMBL" id="VAV92064.1"/>
    </source>
</evidence>
<protein>
    <recommendedName>
        <fullName evidence="2">DUF1579 domain-containing protein</fullName>
    </recommendedName>
</protein>
<name>A0A3B0RFA0_9ZZZZ</name>
<sequence>MKNLFLTAAIVFAASCANALAAQNTDAAAKPAPPCSSELFHQFDFWVGEWEVFGPDGKKAGDNAISVEEYGCLLVEHWTNTGGGTGQSYNFVDLATNQWRQVWVSKGAVIDYSGGLNDDGAMQLEGEIAYPTGMSAPFKGTWTLNENGTVTQYFQQYDSEKDIWNDWFTGTYKKKSAN</sequence>
<dbReference type="AlphaFoldDB" id="A0A3B0RFA0"/>
<reference evidence="1" key="1">
    <citation type="submission" date="2018-06" db="EMBL/GenBank/DDBJ databases">
        <authorList>
            <person name="Zhirakovskaya E."/>
        </authorList>
    </citation>
    <scope>NUCLEOTIDE SEQUENCE</scope>
</reference>
<dbReference type="PROSITE" id="PS51257">
    <property type="entry name" value="PROKAR_LIPOPROTEIN"/>
    <property type="match status" value="1"/>
</dbReference>
<gene>
    <name evidence="1" type="ORF">MNBD_ALPHA05-1440</name>
</gene>
<evidence type="ECO:0008006" key="2">
    <source>
        <dbReference type="Google" id="ProtNLM"/>
    </source>
</evidence>
<dbReference type="EMBL" id="UOEH01000080">
    <property type="protein sequence ID" value="VAV92064.1"/>
    <property type="molecule type" value="Genomic_DNA"/>
</dbReference>
<organism evidence="1">
    <name type="scientific">hydrothermal vent metagenome</name>
    <dbReference type="NCBI Taxonomy" id="652676"/>
    <lineage>
        <taxon>unclassified sequences</taxon>
        <taxon>metagenomes</taxon>
        <taxon>ecological metagenomes</taxon>
    </lineage>
</organism>
<accession>A0A3B0RFA0</accession>